<feature type="region of interest" description="Disordered" evidence="13">
    <location>
        <begin position="166"/>
        <end position="221"/>
    </location>
</feature>
<comment type="similarity">
    <text evidence="2">Belongs to the paired homeobox family.</text>
</comment>
<dbReference type="Ensembl" id="ENSJHYT00000024345.1">
    <property type="protein sequence ID" value="ENSJHYP00000020167.1"/>
    <property type="gene ID" value="ENSJHYG00000015318.1"/>
</dbReference>
<evidence type="ECO:0000256" key="5">
    <source>
        <dbReference type="ARBA" id="ARBA00023015"/>
    </source>
</evidence>
<keyword evidence="4" id="KW-0563">Paired box</keyword>
<dbReference type="InterPro" id="IPR009057">
    <property type="entry name" value="Homeodomain-like_sf"/>
</dbReference>
<evidence type="ECO:0000259" key="14">
    <source>
        <dbReference type="PROSITE" id="PS50071"/>
    </source>
</evidence>
<evidence type="ECO:0000256" key="13">
    <source>
        <dbReference type="SAM" id="MobiDB-lite"/>
    </source>
</evidence>
<organism evidence="16 17">
    <name type="scientific">Junco hyemalis</name>
    <name type="common">Dark-eyed junco</name>
    <dbReference type="NCBI Taxonomy" id="40217"/>
    <lineage>
        <taxon>Eukaryota</taxon>
        <taxon>Metazoa</taxon>
        <taxon>Chordata</taxon>
        <taxon>Craniata</taxon>
        <taxon>Vertebrata</taxon>
        <taxon>Euteleostomi</taxon>
        <taxon>Archelosauria</taxon>
        <taxon>Archosauria</taxon>
        <taxon>Dinosauria</taxon>
        <taxon>Saurischia</taxon>
        <taxon>Theropoda</taxon>
        <taxon>Coelurosauria</taxon>
        <taxon>Aves</taxon>
        <taxon>Neognathae</taxon>
        <taxon>Neoaves</taxon>
        <taxon>Telluraves</taxon>
        <taxon>Australaves</taxon>
        <taxon>Passeriformes</taxon>
        <taxon>Passerellidae</taxon>
        <taxon>Junco</taxon>
    </lineage>
</organism>
<dbReference type="GO" id="GO:0000981">
    <property type="term" value="F:DNA-binding transcription factor activity, RNA polymerase II-specific"/>
    <property type="evidence" value="ECO:0007669"/>
    <property type="project" value="InterPro"/>
</dbReference>
<evidence type="ECO:0000256" key="9">
    <source>
        <dbReference type="ARBA" id="ARBA00023242"/>
    </source>
</evidence>
<evidence type="ECO:0000256" key="8">
    <source>
        <dbReference type="ARBA" id="ARBA00023163"/>
    </source>
</evidence>
<evidence type="ECO:0000313" key="16">
    <source>
        <dbReference type="Ensembl" id="ENSJHYP00000020167.1"/>
    </source>
</evidence>
<evidence type="ECO:0000256" key="7">
    <source>
        <dbReference type="ARBA" id="ARBA00023155"/>
    </source>
</evidence>
<keyword evidence="5" id="KW-0805">Transcription regulation</keyword>
<reference evidence="16" key="2">
    <citation type="submission" date="2025-09" db="UniProtKB">
        <authorList>
            <consortium name="Ensembl"/>
        </authorList>
    </citation>
    <scope>IDENTIFICATION</scope>
</reference>
<dbReference type="Gene3D" id="1.10.10.60">
    <property type="entry name" value="Homeodomain-like"/>
    <property type="match status" value="1"/>
</dbReference>
<dbReference type="InterPro" id="IPR001523">
    <property type="entry name" value="Paired_dom"/>
</dbReference>
<dbReference type="PANTHER" id="PTHR45636:SF48">
    <property type="entry name" value="PAIRED BOX PROTEIN PAX-6"/>
    <property type="match status" value="1"/>
</dbReference>
<dbReference type="PRINTS" id="PR00027">
    <property type="entry name" value="PAIREDBOX"/>
</dbReference>
<dbReference type="InterPro" id="IPR036388">
    <property type="entry name" value="WH-like_DNA-bd_sf"/>
</dbReference>
<dbReference type="SMART" id="SM00351">
    <property type="entry name" value="PAX"/>
    <property type="match status" value="1"/>
</dbReference>
<accession>A0A8C5JJF9</accession>
<keyword evidence="17" id="KW-1185">Reference proteome</keyword>
<evidence type="ECO:0000256" key="12">
    <source>
        <dbReference type="RuleBase" id="RU000682"/>
    </source>
</evidence>
<comment type="subcellular location">
    <subcellularLocation>
        <location evidence="1 11 12">Nucleus</location>
    </subcellularLocation>
</comment>
<keyword evidence="8" id="KW-0804">Transcription</keyword>
<keyword evidence="9 11" id="KW-0539">Nucleus</keyword>
<dbReference type="InterPro" id="IPR001356">
    <property type="entry name" value="HD"/>
</dbReference>
<dbReference type="PROSITE" id="PS51057">
    <property type="entry name" value="PAIRED_2"/>
    <property type="match status" value="1"/>
</dbReference>
<feature type="region of interest" description="Disordered" evidence="13">
    <location>
        <begin position="271"/>
        <end position="303"/>
    </location>
</feature>
<dbReference type="InterPro" id="IPR043565">
    <property type="entry name" value="PAX_fam"/>
</dbReference>
<feature type="DNA-binding region" description="Homeobox" evidence="11">
    <location>
        <begin position="218"/>
        <end position="277"/>
    </location>
</feature>
<dbReference type="PROSITE" id="PS50071">
    <property type="entry name" value="HOMEOBOX_2"/>
    <property type="match status" value="1"/>
</dbReference>
<evidence type="ECO:0000313" key="17">
    <source>
        <dbReference type="Proteomes" id="UP000694408"/>
    </source>
</evidence>
<dbReference type="SMART" id="SM00389">
    <property type="entry name" value="HOX"/>
    <property type="match status" value="1"/>
</dbReference>
<dbReference type="AlphaFoldDB" id="A0A8C5JJF9"/>
<dbReference type="GO" id="GO:0000978">
    <property type="term" value="F:RNA polymerase II cis-regulatory region sequence-specific DNA binding"/>
    <property type="evidence" value="ECO:0007669"/>
    <property type="project" value="TreeGrafter"/>
</dbReference>
<keyword evidence="7 11" id="KW-0371">Homeobox</keyword>
<keyword evidence="6 11" id="KW-0238">DNA-binding</keyword>
<feature type="compositionally biased region" description="Pro residues" evidence="13">
    <location>
        <begin position="189"/>
        <end position="213"/>
    </location>
</feature>
<evidence type="ECO:0000256" key="3">
    <source>
        <dbReference type="ARBA" id="ARBA00022473"/>
    </source>
</evidence>
<feature type="compositionally biased region" description="Gly residues" evidence="13">
    <location>
        <begin position="284"/>
        <end position="299"/>
    </location>
</feature>
<evidence type="ECO:0000256" key="11">
    <source>
        <dbReference type="PROSITE-ProRule" id="PRU00108"/>
    </source>
</evidence>
<evidence type="ECO:0000256" key="2">
    <source>
        <dbReference type="ARBA" id="ARBA00005733"/>
    </source>
</evidence>
<evidence type="ECO:0000256" key="1">
    <source>
        <dbReference type="ARBA" id="ARBA00004123"/>
    </source>
</evidence>
<dbReference type="GO" id="GO:0005634">
    <property type="term" value="C:nucleus"/>
    <property type="evidence" value="ECO:0007669"/>
    <property type="project" value="UniProtKB-SubCell"/>
</dbReference>
<dbReference type="Pfam" id="PF00292">
    <property type="entry name" value="PAX"/>
    <property type="match status" value="1"/>
</dbReference>
<proteinExistence type="inferred from homology"/>
<dbReference type="InterPro" id="IPR017970">
    <property type="entry name" value="Homeobox_CS"/>
</dbReference>
<protein>
    <recommendedName>
        <fullName evidence="10">Paired box protein Pax-6</fullName>
    </recommendedName>
</protein>
<reference evidence="16" key="1">
    <citation type="submission" date="2025-08" db="UniProtKB">
        <authorList>
            <consortium name="Ensembl"/>
        </authorList>
    </citation>
    <scope>IDENTIFICATION</scope>
</reference>
<dbReference type="CDD" id="cd00086">
    <property type="entry name" value="homeodomain"/>
    <property type="match status" value="1"/>
</dbReference>
<dbReference type="Proteomes" id="UP000694408">
    <property type="component" value="Unplaced"/>
</dbReference>
<dbReference type="SUPFAM" id="SSF46689">
    <property type="entry name" value="Homeodomain-like"/>
    <property type="match status" value="2"/>
</dbReference>
<feature type="domain" description="Homeobox" evidence="14">
    <location>
        <begin position="216"/>
        <end position="276"/>
    </location>
</feature>
<feature type="domain" description="Paired" evidence="15">
    <location>
        <begin position="58"/>
        <end position="183"/>
    </location>
</feature>
<evidence type="ECO:0000256" key="6">
    <source>
        <dbReference type="ARBA" id="ARBA00023125"/>
    </source>
</evidence>
<dbReference type="Pfam" id="PF00046">
    <property type="entry name" value="Homeodomain"/>
    <property type="match status" value="1"/>
</dbReference>
<sequence length="564" mass="59423">MQHRGEERGVPGGTRGCAVPPFPAPPGRPFTRGSAGPSRPRAHPAPQPVTPCPSQIPPVLFLGVFSCFLGPASPFPARTHLPSTAPPVPQVPPALKLCPQVSNGCVSKILGRYYRTGAVGPKAAGGSKPRMATPAVVARIARLKLEQPGLFAWQIRRQLHAEGTCAGSGIPSVSPHRVRPSRRPSVPAGSPPAALPAPQPPAAPGSREPPPGPGHRSGARNRTVFSRQQAEALEEAFRRGQYPDSATRERLAAATRLPDSTIRVWFSNRRAKWRRESKRQLEAGGAGDSAGTEGTGRGTQGRPWEGAWLAFGAGTPGLLPRAPLGAGEGTRRFSGGSREPGQGTVRARALSEPGHCPGQGIVRPRALSEPGHCPRPCPRRLLVRVDPALCRCRRRRTGRTWPLSGGWGHPNRLGHPLERRSRREPCLERPGALGVSWSRSSPVTRHCPVPTQPLADPPAGSAQPLHGLAPQPPPAPLHLCASGPCDWDDVCCGTRGRPRPPRAAGGALGVPCQGPAMPEPRVRPAGLAPGGTPAPAPWQPLESAPFALLPPGLPPLPAWGLEPR</sequence>
<evidence type="ECO:0000256" key="10">
    <source>
        <dbReference type="ARBA" id="ARBA00044108"/>
    </source>
</evidence>
<dbReference type="Gene3D" id="1.10.10.10">
    <property type="entry name" value="Winged helix-like DNA-binding domain superfamily/Winged helix DNA-binding domain"/>
    <property type="match status" value="2"/>
</dbReference>
<feature type="region of interest" description="Disordered" evidence="13">
    <location>
        <begin position="1"/>
        <end position="48"/>
    </location>
</feature>
<evidence type="ECO:0000259" key="15">
    <source>
        <dbReference type="PROSITE" id="PS51057"/>
    </source>
</evidence>
<evidence type="ECO:0000256" key="4">
    <source>
        <dbReference type="ARBA" id="ARBA00022724"/>
    </source>
</evidence>
<dbReference type="PROSITE" id="PS00027">
    <property type="entry name" value="HOMEOBOX_1"/>
    <property type="match status" value="1"/>
</dbReference>
<name>A0A8C5JJF9_JUNHY</name>
<dbReference type="PANTHER" id="PTHR45636">
    <property type="entry name" value="PAIRED BOX PROTEIN PAX-6-RELATED-RELATED"/>
    <property type="match status" value="1"/>
</dbReference>
<feature type="region of interest" description="Disordered" evidence="13">
    <location>
        <begin position="499"/>
        <end position="539"/>
    </location>
</feature>
<keyword evidence="3" id="KW-0217">Developmental protein</keyword>